<sequence length="479" mass="49468">MIVTELRLGTTAGRATLAAAVLASGMAFLDTTIVTVALPAIGEDLSAKLSGLQWTVTGYTLTLAAFVLLGGALGDRHGRRKIFLIGVGWFTLASIACGFAPTIEALIAARILQGVGAALLTPGSMAILQASFAPEDRSKAIGAWSGLSGVSTAIGPFIGGWLIDVLNWQAVFFLNVPLALAVCWLARRMPESRNLIARHTRFDVAGAVLGALGLAGFTYALIATPEEGFGSPEVWAGFAVGVFCLFTFIAVERRRSRPGVGISDHEGRPRIVAMMPTSLFGSRTFSLLNAYTVVVYGAMGGLLFFLAIQLQTVSGYSALEAGIATLPMTLLLLVGSGRSAALAARIGPRPQLVLGPILCAGGTLLLLAVDENTLYWRDVLPGAIVFGLGLTLQVAPLTASVLAAVDDAYAGIASGINNAAARAASLLAVAGLPMIVGLAGAAYANPEAFNSGYHEALWWCAGGLAAGAALAAFLRPRRS</sequence>
<accession>A0ABV8LG64</accession>
<comment type="caution">
    <text evidence="7">The sequence shown here is derived from an EMBL/GenBank/DDBJ whole genome shotgun (WGS) entry which is preliminary data.</text>
</comment>
<evidence type="ECO:0000259" key="6">
    <source>
        <dbReference type="PROSITE" id="PS50850"/>
    </source>
</evidence>
<keyword evidence="4 5" id="KW-0472">Membrane</keyword>
<feature type="transmembrane region" description="Helical" evidence="5">
    <location>
        <begin position="140"/>
        <end position="162"/>
    </location>
</feature>
<feature type="transmembrane region" description="Helical" evidence="5">
    <location>
        <begin position="234"/>
        <end position="251"/>
    </location>
</feature>
<evidence type="ECO:0000313" key="8">
    <source>
        <dbReference type="Proteomes" id="UP001595816"/>
    </source>
</evidence>
<feature type="transmembrane region" description="Helical" evidence="5">
    <location>
        <begin position="17"/>
        <end position="40"/>
    </location>
</feature>
<feature type="transmembrane region" description="Helical" evidence="5">
    <location>
        <begin position="168"/>
        <end position="186"/>
    </location>
</feature>
<evidence type="ECO:0000313" key="7">
    <source>
        <dbReference type="EMBL" id="MFC4129473.1"/>
    </source>
</evidence>
<dbReference type="Proteomes" id="UP001595816">
    <property type="component" value="Unassembled WGS sequence"/>
</dbReference>
<dbReference type="InterPro" id="IPR036259">
    <property type="entry name" value="MFS_trans_sf"/>
</dbReference>
<feature type="transmembrane region" description="Helical" evidence="5">
    <location>
        <begin position="321"/>
        <end position="340"/>
    </location>
</feature>
<keyword evidence="8" id="KW-1185">Reference proteome</keyword>
<feature type="transmembrane region" description="Helical" evidence="5">
    <location>
        <begin position="352"/>
        <end position="369"/>
    </location>
</feature>
<evidence type="ECO:0000256" key="5">
    <source>
        <dbReference type="SAM" id="Phobius"/>
    </source>
</evidence>
<proteinExistence type="predicted"/>
<feature type="transmembrane region" description="Helical" evidence="5">
    <location>
        <begin position="381"/>
        <end position="405"/>
    </location>
</feature>
<protein>
    <submittedName>
        <fullName evidence="7">MFS transporter</fullName>
    </submittedName>
</protein>
<dbReference type="Pfam" id="PF07690">
    <property type="entry name" value="MFS_1"/>
    <property type="match status" value="1"/>
</dbReference>
<dbReference type="PANTHER" id="PTHR42718">
    <property type="entry name" value="MAJOR FACILITATOR SUPERFAMILY MULTIDRUG TRANSPORTER MFSC"/>
    <property type="match status" value="1"/>
</dbReference>
<comment type="subcellular location">
    <subcellularLocation>
        <location evidence="1">Cell membrane</location>
        <topology evidence="1">Multi-pass membrane protein</topology>
    </subcellularLocation>
</comment>
<dbReference type="InterPro" id="IPR011701">
    <property type="entry name" value="MFS"/>
</dbReference>
<feature type="transmembrane region" description="Helical" evidence="5">
    <location>
        <begin position="52"/>
        <end position="70"/>
    </location>
</feature>
<feature type="transmembrane region" description="Helical" evidence="5">
    <location>
        <begin position="202"/>
        <end position="222"/>
    </location>
</feature>
<dbReference type="Gene3D" id="1.20.1250.20">
    <property type="entry name" value="MFS general substrate transporter like domains"/>
    <property type="match status" value="1"/>
</dbReference>
<feature type="domain" description="Major facilitator superfamily (MFS) profile" evidence="6">
    <location>
        <begin position="16"/>
        <end position="479"/>
    </location>
</feature>
<dbReference type="CDD" id="cd17321">
    <property type="entry name" value="MFS_MMR_MDR_like"/>
    <property type="match status" value="1"/>
</dbReference>
<dbReference type="EMBL" id="JBHSAY010000003">
    <property type="protein sequence ID" value="MFC4129473.1"/>
    <property type="molecule type" value="Genomic_DNA"/>
</dbReference>
<dbReference type="RefSeq" id="WP_372503178.1">
    <property type="nucleotide sequence ID" value="NZ_JAMZDZ010000001.1"/>
</dbReference>
<keyword evidence="2 5" id="KW-0812">Transmembrane</keyword>
<gene>
    <name evidence="7" type="ORF">ACFOZ4_02505</name>
</gene>
<reference evidence="8" key="1">
    <citation type="journal article" date="2019" name="Int. J. Syst. Evol. Microbiol.">
        <title>The Global Catalogue of Microorganisms (GCM) 10K type strain sequencing project: providing services to taxonomists for standard genome sequencing and annotation.</title>
        <authorList>
            <consortium name="The Broad Institute Genomics Platform"/>
            <consortium name="The Broad Institute Genome Sequencing Center for Infectious Disease"/>
            <person name="Wu L."/>
            <person name="Ma J."/>
        </authorList>
    </citation>
    <scope>NUCLEOTIDE SEQUENCE [LARGE SCALE GENOMIC DNA]</scope>
    <source>
        <strain evidence="8">CGMCC 4.7289</strain>
    </source>
</reference>
<evidence type="ECO:0000256" key="1">
    <source>
        <dbReference type="ARBA" id="ARBA00004651"/>
    </source>
</evidence>
<evidence type="ECO:0000256" key="3">
    <source>
        <dbReference type="ARBA" id="ARBA00022989"/>
    </source>
</evidence>
<evidence type="ECO:0000256" key="4">
    <source>
        <dbReference type="ARBA" id="ARBA00023136"/>
    </source>
</evidence>
<evidence type="ECO:0000256" key="2">
    <source>
        <dbReference type="ARBA" id="ARBA00022692"/>
    </source>
</evidence>
<dbReference type="Gene3D" id="1.20.1720.10">
    <property type="entry name" value="Multidrug resistance protein D"/>
    <property type="match status" value="1"/>
</dbReference>
<feature type="transmembrane region" description="Helical" evidence="5">
    <location>
        <begin position="288"/>
        <end position="309"/>
    </location>
</feature>
<dbReference type="PROSITE" id="PS50850">
    <property type="entry name" value="MFS"/>
    <property type="match status" value="1"/>
</dbReference>
<organism evidence="7 8">
    <name type="scientific">Hamadaea flava</name>
    <dbReference type="NCBI Taxonomy" id="1742688"/>
    <lineage>
        <taxon>Bacteria</taxon>
        <taxon>Bacillati</taxon>
        <taxon>Actinomycetota</taxon>
        <taxon>Actinomycetes</taxon>
        <taxon>Micromonosporales</taxon>
        <taxon>Micromonosporaceae</taxon>
        <taxon>Hamadaea</taxon>
    </lineage>
</organism>
<dbReference type="InterPro" id="IPR020846">
    <property type="entry name" value="MFS_dom"/>
</dbReference>
<keyword evidence="3 5" id="KW-1133">Transmembrane helix</keyword>
<dbReference type="PANTHER" id="PTHR42718:SF42">
    <property type="entry name" value="EXPORT PROTEIN"/>
    <property type="match status" value="1"/>
</dbReference>
<dbReference type="SUPFAM" id="SSF103473">
    <property type="entry name" value="MFS general substrate transporter"/>
    <property type="match status" value="1"/>
</dbReference>
<feature type="transmembrane region" description="Helical" evidence="5">
    <location>
        <begin position="426"/>
        <end position="444"/>
    </location>
</feature>
<feature type="transmembrane region" description="Helical" evidence="5">
    <location>
        <begin position="107"/>
        <end position="128"/>
    </location>
</feature>
<feature type="transmembrane region" description="Helical" evidence="5">
    <location>
        <begin position="456"/>
        <end position="474"/>
    </location>
</feature>
<name>A0ABV8LG64_9ACTN</name>
<feature type="transmembrane region" description="Helical" evidence="5">
    <location>
        <begin position="82"/>
        <end position="101"/>
    </location>
</feature>